<organism evidence="12 13">
    <name type="scientific">Daphnia magna</name>
    <dbReference type="NCBI Taxonomy" id="35525"/>
    <lineage>
        <taxon>Eukaryota</taxon>
        <taxon>Metazoa</taxon>
        <taxon>Ecdysozoa</taxon>
        <taxon>Arthropoda</taxon>
        <taxon>Crustacea</taxon>
        <taxon>Branchiopoda</taxon>
        <taxon>Diplostraca</taxon>
        <taxon>Cladocera</taxon>
        <taxon>Anomopoda</taxon>
        <taxon>Daphniidae</taxon>
        <taxon>Daphnia</taxon>
    </lineage>
</organism>
<accession>A0A164TBV2</accession>
<dbReference type="GO" id="GO:0004129">
    <property type="term" value="F:cytochrome-c oxidase activity"/>
    <property type="evidence" value="ECO:0007669"/>
    <property type="project" value="UniProtKB-EC"/>
</dbReference>
<dbReference type="GO" id="GO:0015990">
    <property type="term" value="P:electron transport coupled proton transport"/>
    <property type="evidence" value="ECO:0007669"/>
    <property type="project" value="TreeGrafter"/>
</dbReference>
<dbReference type="Pfam" id="PF00115">
    <property type="entry name" value="COX1"/>
    <property type="match status" value="1"/>
</dbReference>
<keyword evidence="6" id="KW-1278">Translocase</keyword>
<gene>
    <name evidence="12" type="ORF">APZ42_025226</name>
</gene>
<evidence type="ECO:0000256" key="10">
    <source>
        <dbReference type="SAM" id="Phobius"/>
    </source>
</evidence>
<keyword evidence="10" id="KW-0472">Membrane</keyword>
<dbReference type="PANTHER" id="PTHR10422:SF18">
    <property type="entry name" value="CYTOCHROME C OXIDASE SUBUNIT 1"/>
    <property type="match status" value="1"/>
</dbReference>
<comment type="catalytic activity">
    <reaction evidence="9">
        <text>4 Fe(II)-[cytochrome c] + O2 + 8 H(+)(in) = 4 Fe(III)-[cytochrome c] + 2 H2O + 4 H(+)(out)</text>
        <dbReference type="Rhea" id="RHEA:11436"/>
        <dbReference type="Rhea" id="RHEA-COMP:10350"/>
        <dbReference type="Rhea" id="RHEA-COMP:14399"/>
        <dbReference type="ChEBI" id="CHEBI:15377"/>
        <dbReference type="ChEBI" id="CHEBI:15378"/>
        <dbReference type="ChEBI" id="CHEBI:15379"/>
        <dbReference type="ChEBI" id="CHEBI:29033"/>
        <dbReference type="ChEBI" id="CHEBI:29034"/>
        <dbReference type="EC" id="7.1.1.9"/>
    </reaction>
    <physiologicalReaction direction="left-to-right" evidence="9">
        <dbReference type="Rhea" id="RHEA:11437"/>
    </physiologicalReaction>
</comment>
<sequence length="48" mass="5198">MFTVGIDVDTRAYFTAATIIIAVPTGIKIFSWLGTLHGTQLIFSPSLL</sequence>
<dbReference type="GO" id="GO:0020037">
    <property type="term" value="F:heme binding"/>
    <property type="evidence" value="ECO:0007669"/>
    <property type="project" value="InterPro"/>
</dbReference>
<dbReference type="GO" id="GO:0005739">
    <property type="term" value="C:mitochondrion"/>
    <property type="evidence" value="ECO:0007669"/>
    <property type="project" value="GOC"/>
</dbReference>
<dbReference type="Gene3D" id="1.20.210.10">
    <property type="entry name" value="Cytochrome c oxidase-like, subunit I domain"/>
    <property type="match status" value="1"/>
</dbReference>
<comment type="similarity">
    <text evidence="3">Belongs to the heme-copper respiratory oxidase family.</text>
</comment>
<evidence type="ECO:0000259" key="11">
    <source>
        <dbReference type="PROSITE" id="PS50855"/>
    </source>
</evidence>
<dbReference type="InterPro" id="IPR036927">
    <property type="entry name" value="Cyt_c_oxase-like_su1_sf"/>
</dbReference>
<keyword evidence="10" id="KW-0812">Transmembrane</keyword>
<evidence type="ECO:0000256" key="6">
    <source>
        <dbReference type="ARBA" id="ARBA00022967"/>
    </source>
</evidence>
<feature type="domain" description="Cytochrome oxidase subunit I profile" evidence="11">
    <location>
        <begin position="1"/>
        <end position="48"/>
    </location>
</feature>
<evidence type="ECO:0000256" key="9">
    <source>
        <dbReference type="ARBA" id="ARBA00049512"/>
    </source>
</evidence>
<feature type="transmembrane region" description="Helical" evidence="10">
    <location>
        <begin position="12"/>
        <end position="33"/>
    </location>
</feature>
<evidence type="ECO:0000313" key="13">
    <source>
        <dbReference type="Proteomes" id="UP000076858"/>
    </source>
</evidence>
<dbReference type="UniPathway" id="UPA00705"/>
<reference evidence="12 13" key="1">
    <citation type="submission" date="2016-03" db="EMBL/GenBank/DDBJ databases">
        <title>EvidentialGene: Evidence-directed Construction of Genes on Genomes.</title>
        <authorList>
            <person name="Gilbert D.G."/>
            <person name="Choi J.-H."/>
            <person name="Mockaitis K."/>
            <person name="Colbourne J."/>
            <person name="Pfrender M."/>
        </authorList>
    </citation>
    <scope>NUCLEOTIDE SEQUENCE [LARGE SCALE GENOMIC DNA]</scope>
    <source>
        <strain evidence="12 13">Xinb3</strain>
        <tissue evidence="12">Complete organism</tissue>
    </source>
</reference>
<evidence type="ECO:0000256" key="3">
    <source>
        <dbReference type="ARBA" id="ARBA00009578"/>
    </source>
</evidence>
<dbReference type="PANTHER" id="PTHR10422">
    <property type="entry name" value="CYTOCHROME C OXIDASE SUBUNIT 1"/>
    <property type="match status" value="1"/>
</dbReference>
<keyword evidence="13" id="KW-1185">Reference proteome</keyword>
<keyword evidence="10" id="KW-1133">Transmembrane helix</keyword>
<keyword evidence="5" id="KW-0813">Transport</keyword>
<evidence type="ECO:0000256" key="2">
    <source>
        <dbReference type="ARBA" id="ARBA00004673"/>
    </source>
</evidence>
<comment type="caution">
    <text evidence="12">The sequence shown here is derived from an EMBL/GenBank/DDBJ whole genome shotgun (WGS) entry which is preliminary data.</text>
</comment>
<comment type="pathway">
    <text evidence="2">Energy metabolism; oxidative phosphorylation.</text>
</comment>
<dbReference type="Proteomes" id="UP000076858">
    <property type="component" value="Unassembled WGS sequence"/>
</dbReference>
<dbReference type="PROSITE" id="PS50855">
    <property type="entry name" value="COX1"/>
    <property type="match status" value="1"/>
</dbReference>
<comment type="cofactor">
    <cofactor evidence="1">
        <name>heme</name>
        <dbReference type="ChEBI" id="CHEBI:30413"/>
    </cofactor>
</comment>
<dbReference type="AlphaFoldDB" id="A0A164TBV2"/>
<name>A0A164TBV2_9CRUS</name>
<evidence type="ECO:0000313" key="12">
    <source>
        <dbReference type="EMBL" id="KZS10331.1"/>
    </source>
</evidence>
<dbReference type="SUPFAM" id="SSF81442">
    <property type="entry name" value="Cytochrome c oxidase subunit I-like"/>
    <property type="match status" value="1"/>
</dbReference>
<dbReference type="EMBL" id="LRGB01001847">
    <property type="protein sequence ID" value="KZS10331.1"/>
    <property type="molecule type" value="Genomic_DNA"/>
</dbReference>
<dbReference type="STRING" id="35525.A0A164TBV2"/>
<evidence type="ECO:0000256" key="5">
    <source>
        <dbReference type="ARBA" id="ARBA00022660"/>
    </source>
</evidence>
<evidence type="ECO:0000256" key="4">
    <source>
        <dbReference type="ARBA" id="ARBA00015947"/>
    </source>
</evidence>
<dbReference type="InterPro" id="IPR023616">
    <property type="entry name" value="Cyt_c_oxase-like_su1_dom"/>
</dbReference>
<proteinExistence type="inferred from homology"/>
<keyword evidence="7" id="KW-0249">Electron transport</keyword>
<dbReference type="GO" id="GO:0016020">
    <property type="term" value="C:membrane"/>
    <property type="evidence" value="ECO:0007669"/>
    <property type="project" value="InterPro"/>
</dbReference>
<evidence type="ECO:0000256" key="1">
    <source>
        <dbReference type="ARBA" id="ARBA00001971"/>
    </source>
</evidence>
<dbReference type="InterPro" id="IPR000883">
    <property type="entry name" value="Cyt_C_Oxase_1"/>
</dbReference>
<keyword evidence="5" id="KW-0679">Respiratory chain</keyword>
<dbReference type="GO" id="GO:0006123">
    <property type="term" value="P:mitochondrial electron transport, cytochrome c to oxygen"/>
    <property type="evidence" value="ECO:0007669"/>
    <property type="project" value="TreeGrafter"/>
</dbReference>
<evidence type="ECO:0000256" key="8">
    <source>
        <dbReference type="ARBA" id="ARBA00032715"/>
    </source>
</evidence>
<protein>
    <recommendedName>
        <fullName evidence="4">Cytochrome c oxidase subunit 1</fullName>
    </recommendedName>
    <alternativeName>
        <fullName evidence="8">Cytochrome c oxidase polypeptide I</fullName>
    </alternativeName>
</protein>
<evidence type="ECO:0000256" key="7">
    <source>
        <dbReference type="ARBA" id="ARBA00022982"/>
    </source>
</evidence>